<dbReference type="OrthoDB" id="4350643at2"/>
<dbReference type="Gene3D" id="1.10.10.1320">
    <property type="entry name" value="Anti-sigma factor, zinc-finger domain"/>
    <property type="match status" value="1"/>
</dbReference>
<organism evidence="5 6">
    <name type="scientific">Actinacidiphila guanduensis</name>
    <dbReference type="NCBI Taxonomy" id="310781"/>
    <lineage>
        <taxon>Bacteria</taxon>
        <taxon>Bacillati</taxon>
        <taxon>Actinomycetota</taxon>
        <taxon>Actinomycetes</taxon>
        <taxon>Kitasatosporales</taxon>
        <taxon>Streptomycetaceae</taxon>
        <taxon>Actinacidiphila</taxon>
    </lineage>
</organism>
<reference evidence="5 6" key="1">
    <citation type="submission" date="2016-10" db="EMBL/GenBank/DDBJ databases">
        <authorList>
            <person name="de Groot N.N."/>
        </authorList>
    </citation>
    <scope>NUCLEOTIDE SEQUENCE [LARGE SCALE GENOMIC DNA]</scope>
    <source>
        <strain evidence="5 6">CGMCC 4.2022</strain>
    </source>
</reference>
<evidence type="ECO:0000313" key="6">
    <source>
        <dbReference type="Proteomes" id="UP000199341"/>
    </source>
</evidence>
<dbReference type="STRING" id="310781.SAMN05216259_102178"/>
<dbReference type="AlphaFoldDB" id="A0A1G9XL72"/>
<keyword evidence="1" id="KW-0805">Transcription regulation</keyword>
<feature type="compositionally biased region" description="Basic and acidic residues" evidence="3">
    <location>
        <begin position="86"/>
        <end position="95"/>
    </location>
</feature>
<evidence type="ECO:0000256" key="3">
    <source>
        <dbReference type="SAM" id="MobiDB-lite"/>
    </source>
</evidence>
<keyword evidence="4" id="KW-0812">Transmembrane</keyword>
<name>A0A1G9XL72_9ACTN</name>
<feature type="region of interest" description="Disordered" evidence="3">
    <location>
        <begin position="86"/>
        <end position="165"/>
    </location>
</feature>
<gene>
    <name evidence="5" type="ORF">SAMN05216259_102178</name>
</gene>
<dbReference type="InterPro" id="IPR041916">
    <property type="entry name" value="Anti_sigma_zinc_sf"/>
</dbReference>
<sequence>MTSNAGGTPHPEDTVLSDLAEDLLPADRAAEVRGHIAGCEECAEVLASLAEIRSLLGSLPAPEPIPDDVAARIDAALAAEALLDATRADVPRETSPDSTAPTGPVEPPSPSAGHEPTSAPAPVNVPRETSTRPAGHPAAATGPGRSPRSGSTRDDGPAGRRARRRRRGVLAGVWTAAALVLGGAVYGITAAGGSGGSSADTSAAAKRTAGSTGQEQAVGDQVRQLLAASGTANRPNGGTPAVPNRGNTPMLTGPGAAPGAGAADVPSCVLKAAGHAQPPLATQRETFDGIRSYLLVLPHPGDGTLVDAVVVDASCAQGGTGTVLFQATYPR</sequence>
<proteinExistence type="predicted"/>
<keyword evidence="4" id="KW-0472">Membrane</keyword>
<feature type="region of interest" description="Disordered" evidence="3">
    <location>
        <begin position="193"/>
        <end position="258"/>
    </location>
</feature>
<dbReference type="EMBL" id="FNIE01000002">
    <property type="protein sequence ID" value="SDM97166.1"/>
    <property type="molecule type" value="Genomic_DNA"/>
</dbReference>
<dbReference type="Proteomes" id="UP000199341">
    <property type="component" value="Unassembled WGS sequence"/>
</dbReference>
<protein>
    <recommendedName>
        <fullName evidence="7">Zinc-finger domain-containing protein</fullName>
    </recommendedName>
</protein>
<feature type="transmembrane region" description="Helical" evidence="4">
    <location>
        <begin position="169"/>
        <end position="188"/>
    </location>
</feature>
<keyword evidence="6" id="KW-1185">Reference proteome</keyword>
<evidence type="ECO:0000313" key="5">
    <source>
        <dbReference type="EMBL" id="SDM97166.1"/>
    </source>
</evidence>
<evidence type="ECO:0008006" key="7">
    <source>
        <dbReference type="Google" id="ProtNLM"/>
    </source>
</evidence>
<keyword evidence="2" id="KW-0804">Transcription</keyword>
<feature type="compositionally biased region" description="Low complexity" evidence="3">
    <location>
        <begin position="133"/>
        <end position="144"/>
    </location>
</feature>
<dbReference type="RefSeq" id="WP_093782895.1">
    <property type="nucleotide sequence ID" value="NZ_FNIE01000002.1"/>
</dbReference>
<accession>A0A1G9XL72</accession>
<evidence type="ECO:0000256" key="1">
    <source>
        <dbReference type="ARBA" id="ARBA00023015"/>
    </source>
</evidence>
<evidence type="ECO:0000256" key="4">
    <source>
        <dbReference type="SAM" id="Phobius"/>
    </source>
</evidence>
<keyword evidence="4" id="KW-1133">Transmembrane helix</keyword>
<evidence type="ECO:0000256" key="2">
    <source>
        <dbReference type="ARBA" id="ARBA00023163"/>
    </source>
</evidence>